<dbReference type="InterPro" id="IPR050223">
    <property type="entry name" value="D-isomer_2-hydroxyacid_DH"/>
</dbReference>
<keyword evidence="2 4" id="KW-0560">Oxidoreductase</keyword>
<dbReference type="SUPFAM" id="SSF52283">
    <property type="entry name" value="Formate/glycerate dehydrogenase catalytic domain-like"/>
    <property type="match status" value="1"/>
</dbReference>
<keyword evidence="3" id="KW-0520">NAD</keyword>
<evidence type="ECO:0000313" key="7">
    <source>
        <dbReference type="EMBL" id="TDU82392.1"/>
    </source>
</evidence>
<dbReference type="InterPro" id="IPR006140">
    <property type="entry name" value="D-isomer_DH_NAD-bd"/>
</dbReference>
<evidence type="ECO:0000256" key="2">
    <source>
        <dbReference type="ARBA" id="ARBA00023002"/>
    </source>
</evidence>
<accession>A0A4R7ST00</accession>
<dbReference type="OrthoDB" id="4324715at2"/>
<organism evidence="7 8">
    <name type="scientific">Kribbella voronezhensis</name>
    <dbReference type="NCBI Taxonomy" id="2512212"/>
    <lineage>
        <taxon>Bacteria</taxon>
        <taxon>Bacillati</taxon>
        <taxon>Actinomycetota</taxon>
        <taxon>Actinomycetes</taxon>
        <taxon>Propionibacteriales</taxon>
        <taxon>Kribbellaceae</taxon>
        <taxon>Kribbella</taxon>
    </lineage>
</organism>
<reference evidence="7 8" key="1">
    <citation type="submission" date="2019-03" db="EMBL/GenBank/DDBJ databases">
        <title>Genomic Encyclopedia of Type Strains, Phase III (KMG-III): the genomes of soil and plant-associated and newly described type strains.</title>
        <authorList>
            <person name="Whitman W."/>
        </authorList>
    </citation>
    <scope>NUCLEOTIDE SEQUENCE [LARGE SCALE GENOMIC DNA]</scope>
    <source>
        <strain evidence="7 8">VKM Ac-2575</strain>
    </source>
</reference>
<dbReference type="RefSeq" id="WP_133985131.1">
    <property type="nucleotide sequence ID" value="NZ_SOCE01000003.1"/>
</dbReference>
<comment type="caution">
    <text evidence="7">The sequence shown here is derived from an EMBL/GenBank/DDBJ whole genome shotgun (WGS) entry which is preliminary data.</text>
</comment>
<dbReference type="AlphaFoldDB" id="A0A4R7ST00"/>
<dbReference type="GO" id="GO:0005829">
    <property type="term" value="C:cytosol"/>
    <property type="evidence" value="ECO:0007669"/>
    <property type="project" value="TreeGrafter"/>
</dbReference>
<dbReference type="GO" id="GO:0051287">
    <property type="term" value="F:NAD binding"/>
    <property type="evidence" value="ECO:0007669"/>
    <property type="project" value="InterPro"/>
</dbReference>
<dbReference type="PANTHER" id="PTHR10996:SF178">
    <property type="entry name" value="2-HYDROXYACID DEHYDROGENASE YGL185C-RELATED"/>
    <property type="match status" value="1"/>
</dbReference>
<dbReference type="InterPro" id="IPR036291">
    <property type="entry name" value="NAD(P)-bd_dom_sf"/>
</dbReference>
<evidence type="ECO:0000259" key="6">
    <source>
        <dbReference type="Pfam" id="PF02826"/>
    </source>
</evidence>
<comment type="similarity">
    <text evidence="1 4">Belongs to the D-isomer specific 2-hydroxyacid dehydrogenase family.</text>
</comment>
<evidence type="ECO:0000256" key="3">
    <source>
        <dbReference type="ARBA" id="ARBA00023027"/>
    </source>
</evidence>
<dbReference type="CDD" id="cd12166">
    <property type="entry name" value="2-Hacid_dh_7"/>
    <property type="match status" value="1"/>
</dbReference>
<evidence type="ECO:0000259" key="5">
    <source>
        <dbReference type="Pfam" id="PF00389"/>
    </source>
</evidence>
<dbReference type="SUPFAM" id="SSF51735">
    <property type="entry name" value="NAD(P)-binding Rossmann-fold domains"/>
    <property type="match status" value="1"/>
</dbReference>
<keyword evidence="8" id="KW-1185">Reference proteome</keyword>
<dbReference type="Gene3D" id="3.40.50.720">
    <property type="entry name" value="NAD(P)-binding Rossmann-like Domain"/>
    <property type="match status" value="2"/>
</dbReference>
<dbReference type="PROSITE" id="PS00671">
    <property type="entry name" value="D_2_HYDROXYACID_DH_3"/>
    <property type="match status" value="1"/>
</dbReference>
<protein>
    <submittedName>
        <fullName evidence="7">Phosphoglycerate dehydrogenase-like enzyme</fullName>
    </submittedName>
</protein>
<evidence type="ECO:0000313" key="8">
    <source>
        <dbReference type="Proteomes" id="UP000295151"/>
    </source>
</evidence>
<dbReference type="Pfam" id="PF02826">
    <property type="entry name" value="2-Hacid_dh_C"/>
    <property type="match status" value="1"/>
</dbReference>
<evidence type="ECO:0000256" key="4">
    <source>
        <dbReference type="RuleBase" id="RU003719"/>
    </source>
</evidence>
<dbReference type="Proteomes" id="UP000295151">
    <property type="component" value="Unassembled WGS sequence"/>
</dbReference>
<gene>
    <name evidence="7" type="ORF">EV138_7282</name>
</gene>
<dbReference type="InterPro" id="IPR029753">
    <property type="entry name" value="D-isomer_DH_CS"/>
</dbReference>
<feature type="domain" description="D-isomer specific 2-hydroxyacid dehydrogenase NAD-binding" evidence="6">
    <location>
        <begin position="104"/>
        <end position="274"/>
    </location>
</feature>
<sequence length="310" mass="33269">MADAVKAWLPWEDADGFLGGVPAGFDVEYFAGGDRPPSLESVEFYVPSYMGGPGLAEIIREMPALKVVQTQTAGFENFLPNLADGVTLCNARGVHDASTAELAVGLILASYRNLPRAVRDQEREHWPSSYSEMDDSLADRTVLILGYGSIGEALERRLAGFECEVLRVARRAREGVFPITDLPALLPKADVVVLLTPATAETRGLVDEKFLAQLKDGALLVNVARGVVVNTEALLAELTSGRIRAALDVTDPEPLPAGHPLWSAPNVLVNPHRGGASTAFEPRVARLVRAQLERYASGEPLINVVAGPAR</sequence>
<dbReference type="Pfam" id="PF00389">
    <property type="entry name" value="2-Hacid_dh"/>
    <property type="match status" value="1"/>
</dbReference>
<dbReference type="GO" id="GO:0030267">
    <property type="term" value="F:glyoxylate reductase (NADPH) activity"/>
    <property type="evidence" value="ECO:0007669"/>
    <property type="project" value="TreeGrafter"/>
</dbReference>
<feature type="domain" description="D-isomer specific 2-hydroxyacid dehydrogenase catalytic" evidence="5">
    <location>
        <begin position="56"/>
        <end position="305"/>
    </location>
</feature>
<evidence type="ECO:0000256" key="1">
    <source>
        <dbReference type="ARBA" id="ARBA00005854"/>
    </source>
</evidence>
<dbReference type="InterPro" id="IPR006139">
    <property type="entry name" value="D-isomer_2_OHA_DH_cat_dom"/>
</dbReference>
<dbReference type="EMBL" id="SOCE01000003">
    <property type="protein sequence ID" value="TDU82392.1"/>
    <property type="molecule type" value="Genomic_DNA"/>
</dbReference>
<dbReference type="PANTHER" id="PTHR10996">
    <property type="entry name" value="2-HYDROXYACID DEHYDROGENASE-RELATED"/>
    <property type="match status" value="1"/>
</dbReference>
<proteinExistence type="inferred from homology"/>
<name>A0A4R7ST00_9ACTN</name>
<dbReference type="GO" id="GO:0016618">
    <property type="term" value="F:hydroxypyruvate reductase [NAD(P)H] activity"/>
    <property type="evidence" value="ECO:0007669"/>
    <property type="project" value="TreeGrafter"/>
</dbReference>